<reference evidence="10" key="1">
    <citation type="submission" date="2020-01" db="EMBL/GenBank/DDBJ databases">
        <authorList>
            <person name="Meier V. D."/>
            <person name="Meier V D."/>
        </authorList>
    </citation>
    <scope>NUCLEOTIDE SEQUENCE</scope>
    <source>
        <strain evidence="10">HLG_WM_MAG_05</strain>
    </source>
</reference>
<dbReference type="PANTHER" id="PTHR22726:SF8">
    <property type="entry name" value="METALLOPROTEASE YCAL"/>
    <property type="match status" value="1"/>
</dbReference>
<protein>
    <submittedName>
        <fullName evidence="10">Metalloprotease yggG (EC)</fullName>
        <ecNumber evidence="10">3.4.24.-</ecNumber>
    </submittedName>
</protein>
<feature type="domain" description="Peptidase M48" evidence="9">
    <location>
        <begin position="71"/>
        <end position="238"/>
    </location>
</feature>
<evidence type="ECO:0000256" key="6">
    <source>
        <dbReference type="RuleBase" id="RU003983"/>
    </source>
</evidence>
<evidence type="ECO:0000256" key="2">
    <source>
        <dbReference type="ARBA" id="ARBA00022723"/>
    </source>
</evidence>
<dbReference type="AlphaFoldDB" id="A0A6S6TSD3"/>
<feature type="signal peptide" evidence="8">
    <location>
        <begin position="1"/>
        <end position="21"/>
    </location>
</feature>
<dbReference type="CDD" id="cd07334">
    <property type="entry name" value="M48C_loiP_like"/>
    <property type="match status" value="1"/>
</dbReference>
<keyword evidence="4 6" id="KW-0862">Zinc</keyword>
<accession>A0A6S6TSD3</accession>
<dbReference type="GO" id="GO:0051603">
    <property type="term" value="P:proteolysis involved in protein catabolic process"/>
    <property type="evidence" value="ECO:0007669"/>
    <property type="project" value="TreeGrafter"/>
</dbReference>
<dbReference type="EC" id="3.4.24.-" evidence="10"/>
<evidence type="ECO:0000256" key="8">
    <source>
        <dbReference type="SAM" id="SignalP"/>
    </source>
</evidence>
<keyword evidence="3 6" id="KW-0378">Hydrolase</keyword>
<dbReference type="InterPro" id="IPR051156">
    <property type="entry name" value="Mito/Outer_Membr_Metalloprot"/>
</dbReference>
<dbReference type="GO" id="GO:0046872">
    <property type="term" value="F:metal ion binding"/>
    <property type="evidence" value="ECO:0007669"/>
    <property type="project" value="UniProtKB-KW"/>
</dbReference>
<dbReference type="GO" id="GO:0004222">
    <property type="term" value="F:metalloendopeptidase activity"/>
    <property type="evidence" value="ECO:0007669"/>
    <property type="project" value="InterPro"/>
</dbReference>
<proteinExistence type="inferred from homology"/>
<dbReference type="Gene3D" id="3.30.2010.10">
    <property type="entry name" value="Metalloproteases ('zincins'), catalytic domain"/>
    <property type="match status" value="1"/>
</dbReference>
<keyword evidence="1 6" id="KW-0645">Protease</keyword>
<gene>
    <name evidence="10" type="ORF">HELGO_WM4966</name>
</gene>
<dbReference type="PANTHER" id="PTHR22726">
    <property type="entry name" value="METALLOENDOPEPTIDASE OMA1"/>
    <property type="match status" value="1"/>
</dbReference>
<comment type="cofactor">
    <cofactor evidence="6">
        <name>Zn(2+)</name>
        <dbReference type="ChEBI" id="CHEBI:29105"/>
    </cofactor>
    <text evidence="6">Binds 1 zinc ion per subunit.</text>
</comment>
<sequence>MNKIKLSLSIVSTALIFNSCAMNEMGVSAGMDLLKAATVSNEQMKSMAFSAAADMDAKSNVAPDGNKYAERLKRITSNLKIPQGLNLNYKVYLVDEINAFAMADGTVRVYSGLMDLMTDEELLFVMGHEIGHVQHEHSKQAYRVAYAGQATRKAAASIGGTTGSLAQGALGGLAEKLLNAQFSQSEETEADEFGLQFMKLNNINPNAAVSALKKLGGGESSMFSSHPGSADRAATIQSQI</sequence>
<organism evidence="10">
    <name type="scientific">uncultured Sulfurovum sp</name>
    <dbReference type="NCBI Taxonomy" id="269237"/>
    <lineage>
        <taxon>Bacteria</taxon>
        <taxon>Pseudomonadati</taxon>
        <taxon>Campylobacterota</taxon>
        <taxon>Epsilonproteobacteria</taxon>
        <taxon>Campylobacterales</taxon>
        <taxon>Sulfurovaceae</taxon>
        <taxon>Sulfurovum</taxon>
        <taxon>environmental samples</taxon>
    </lineage>
</organism>
<dbReference type="GO" id="GO:0016020">
    <property type="term" value="C:membrane"/>
    <property type="evidence" value="ECO:0007669"/>
    <property type="project" value="TreeGrafter"/>
</dbReference>
<evidence type="ECO:0000313" key="10">
    <source>
        <dbReference type="EMBL" id="CAA6818943.1"/>
    </source>
</evidence>
<dbReference type="Pfam" id="PF01435">
    <property type="entry name" value="Peptidase_M48"/>
    <property type="match status" value="1"/>
</dbReference>
<comment type="similarity">
    <text evidence="6">Belongs to the peptidase M48 family.</text>
</comment>
<keyword evidence="2" id="KW-0479">Metal-binding</keyword>
<evidence type="ECO:0000256" key="1">
    <source>
        <dbReference type="ARBA" id="ARBA00022670"/>
    </source>
</evidence>
<feature type="region of interest" description="Disordered" evidence="7">
    <location>
        <begin position="220"/>
        <end position="240"/>
    </location>
</feature>
<keyword evidence="8" id="KW-0732">Signal</keyword>
<evidence type="ECO:0000256" key="3">
    <source>
        <dbReference type="ARBA" id="ARBA00022801"/>
    </source>
</evidence>
<dbReference type="EMBL" id="CACVAU010000055">
    <property type="protein sequence ID" value="CAA6818943.1"/>
    <property type="molecule type" value="Genomic_DNA"/>
</dbReference>
<evidence type="ECO:0000256" key="7">
    <source>
        <dbReference type="SAM" id="MobiDB-lite"/>
    </source>
</evidence>
<keyword evidence="5 6" id="KW-0482">Metalloprotease</keyword>
<evidence type="ECO:0000259" key="9">
    <source>
        <dbReference type="Pfam" id="PF01435"/>
    </source>
</evidence>
<evidence type="ECO:0000256" key="5">
    <source>
        <dbReference type="ARBA" id="ARBA00023049"/>
    </source>
</evidence>
<evidence type="ECO:0000256" key="4">
    <source>
        <dbReference type="ARBA" id="ARBA00022833"/>
    </source>
</evidence>
<name>A0A6S6TSD3_9BACT</name>
<feature type="chain" id="PRO_5028066888" evidence="8">
    <location>
        <begin position="22"/>
        <end position="240"/>
    </location>
</feature>
<dbReference type="InterPro" id="IPR001915">
    <property type="entry name" value="Peptidase_M48"/>
</dbReference>